<gene>
    <name evidence="1" type="ORF">KM1_000490</name>
</gene>
<name>M7WHJ3_ENTHI</name>
<protein>
    <submittedName>
        <fullName evidence="1">Uncharacterized protein</fullName>
    </submittedName>
</protein>
<proteinExistence type="predicted"/>
<reference evidence="1 2" key="1">
    <citation type="submission" date="2013-01" db="EMBL/GenBank/DDBJ databases">
        <authorList>
            <person name="Inman J."/>
            <person name="Zafar N."/>
            <person name="Lorenzi H."/>
            <person name="Caler E."/>
        </authorList>
    </citation>
    <scope>NUCLEOTIDE SEQUENCE [LARGE SCALE GENOMIC DNA]</scope>
    <source>
        <strain evidence="1 2">HM-3:IMSS</strain>
    </source>
</reference>
<dbReference type="EMBL" id="KB637218">
    <property type="protein sequence ID" value="EMS17270.1"/>
    <property type="molecule type" value="Genomic_DNA"/>
</dbReference>
<dbReference type="AlphaFoldDB" id="M7WHJ3"/>
<evidence type="ECO:0000313" key="1">
    <source>
        <dbReference type="EMBL" id="EMS17270.1"/>
    </source>
</evidence>
<accession>M7WHJ3</accession>
<organism evidence="1 2">
    <name type="scientific">Entamoeba histolytica HM-3:IMSS</name>
    <dbReference type="NCBI Taxonomy" id="885315"/>
    <lineage>
        <taxon>Eukaryota</taxon>
        <taxon>Amoebozoa</taxon>
        <taxon>Evosea</taxon>
        <taxon>Archamoebae</taxon>
        <taxon>Mastigamoebida</taxon>
        <taxon>Entamoebidae</taxon>
        <taxon>Entamoeba</taxon>
    </lineage>
</organism>
<dbReference type="VEuPathDB" id="AmoebaDB:KM1_000490"/>
<evidence type="ECO:0000313" key="2">
    <source>
        <dbReference type="Proteomes" id="UP000030780"/>
    </source>
</evidence>
<sequence length="57" mass="6746">MNNVDTDIILQRMIKLSELSQEDRFWIKSWSTKVDGLRPSTVQQAYSSPENEFVLYH</sequence>
<dbReference type="Proteomes" id="UP000030780">
    <property type="component" value="Unassembled WGS sequence"/>
</dbReference>